<evidence type="ECO:0000256" key="2">
    <source>
        <dbReference type="ARBA" id="ARBA00022741"/>
    </source>
</evidence>
<feature type="domain" description="ABC transporter" evidence="4">
    <location>
        <begin position="17"/>
        <end position="238"/>
    </location>
</feature>
<dbReference type="PROSITE" id="PS00211">
    <property type="entry name" value="ABC_TRANSPORTER_1"/>
    <property type="match status" value="1"/>
</dbReference>
<dbReference type="RefSeq" id="WP_343986272.1">
    <property type="nucleotide sequence ID" value="NZ_BAAANB010000001.1"/>
</dbReference>
<dbReference type="Pfam" id="PF00005">
    <property type="entry name" value="ABC_tran"/>
    <property type="match status" value="1"/>
</dbReference>
<reference evidence="5 6" key="1">
    <citation type="journal article" date="2019" name="Int. J. Syst. Evol. Microbiol.">
        <title>The Global Catalogue of Microorganisms (GCM) 10K type strain sequencing project: providing services to taxonomists for standard genome sequencing and annotation.</title>
        <authorList>
            <consortium name="The Broad Institute Genomics Platform"/>
            <consortium name="The Broad Institute Genome Sequencing Center for Infectious Disease"/>
            <person name="Wu L."/>
            <person name="Ma J."/>
        </authorList>
    </citation>
    <scope>NUCLEOTIDE SEQUENCE [LARGE SCALE GENOMIC DNA]</scope>
    <source>
        <strain evidence="5 6">JCM 14283</strain>
    </source>
</reference>
<proteinExistence type="predicted"/>
<evidence type="ECO:0000256" key="3">
    <source>
        <dbReference type="ARBA" id="ARBA00022840"/>
    </source>
</evidence>
<dbReference type="CDD" id="cd03255">
    <property type="entry name" value="ABC_MJ0796_LolCDE_FtsE"/>
    <property type="match status" value="1"/>
</dbReference>
<gene>
    <name evidence="5" type="ORF">GCM10009740_02400</name>
</gene>
<dbReference type="InterPro" id="IPR017911">
    <property type="entry name" value="MacB-like_ATP-bd"/>
</dbReference>
<dbReference type="SUPFAM" id="SSF52540">
    <property type="entry name" value="P-loop containing nucleoside triphosphate hydrolases"/>
    <property type="match status" value="1"/>
</dbReference>
<evidence type="ECO:0000256" key="1">
    <source>
        <dbReference type="ARBA" id="ARBA00022448"/>
    </source>
</evidence>
<keyword evidence="1" id="KW-0813">Transport</keyword>
<keyword evidence="2" id="KW-0547">Nucleotide-binding</keyword>
<dbReference type="InterPro" id="IPR015854">
    <property type="entry name" value="ABC_transpr_LolD-like"/>
</dbReference>
<organism evidence="5 6">
    <name type="scientific">Terrabacter terrae</name>
    <dbReference type="NCBI Taxonomy" id="318434"/>
    <lineage>
        <taxon>Bacteria</taxon>
        <taxon>Bacillati</taxon>
        <taxon>Actinomycetota</taxon>
        <taxon>Actinomycetes</taxon>
        <taxon>Micrococcales</taxon>
        <taxon>Intrasporangiaceae</taxon>
        <taxon>Terrabacter</taxon>
    </lineage>
</organism>
<comment type="caution">
    <text evidence="5">The sequence shown here is derived from an EMBL/GenBank/DDBJ whole genome shotgun (WGS) entry which is preliminary data.</text>
</comment>
<dbReference type="InterPro" id="IPR003439">
    <property type="entry name" value="ABC_transporter-like_ATP-bd"/>
</dbReference>
<dbReference type="EMBL" id="BAAANB010000001">
    <property type="protein sequence ID" value="GAA2018188.1"/>
    <property type="molecule type" value="Genomic_DNA"/>
</dbReference>
<sequence>MTSAPDTGISERTGLAVRVEHVSKSYRLGDGSTLTAADDVTLHIEAGRFTCVVGASGSGKSTLLHLIGAIDRPDAGTIRVGEQDITSLSRRALADYRAGVGFVFQQFHLIPALTVTDNVLAPLVGRKISDDRRARAHDLLEAVGLADRKTALPSQLSGGQQQRVAIARALIGRPSVLLADEPTGNLDSQTAAGVMQLLVDLQHEHGTTLVMATHDQGIARSAERIIHITDGRPHSEAI</sequence>
<dbReference type="InterPro" id="IPR027417">
    <property type="entry name" value="P-loop_NTPase"/>
</dbReference>
<dbReference type="PANTHER" id="PTHR24220">
    <property type="entry name" value="IMPORT ATP-BINDING PROTEIN"/>
    <property type="match status" value="1"/>
</dbReference>
<dbReference type="Proteomes" id="UP001501285">
    <property type="component" value="Unassembled WGS sequence"/>
</dbReference>
<dbReference type="Gene3D" id="3.40.50.300">
    <property type="entry name" value="P-loop containing nucleotide triphosphate hydrolases"/>
    <property type="match status" value="1"/>
</dbReference>
<dbReference type="InterPro" id="IPR003593">
    <property type="entry name" value="AAA+_ATPase"/>
</dbReference>
<evidence type="ECO:0000313" key="5">
    <source>
        <dbReference type="EMBL" id="GAA2018188.1"/>
    </source>
</evidence>
<protein>
    <submittedName>
        <fullName evidence="5">ABC transporter ATP-binding protein</fullName>
    </submittedName>
</protein>
<dbReference type="GO" id="GO:0005524">
    <property type="term" value="F:ATP binding"/>
    <property type="evidence" value="ECO:0007669"/>
    <property type="project" value="UniProtKB-KW"/>
</dbReference>
<keyword evidence="6" id="KW-1185">Reference proteome</keyword>
<dbReference type="InterPro" id="IPR017871">
    <property type="entry name" value="ABC_transporter-like_CS"/>
</dbReference>
<name>A0ABN2TSI2_9MICO</name>
<dbReference type="SMART" id="SM00382">
    <property type="entry name" value="AAA"/>
    <property type="match status" value="1"/>
</dbReference>
<dbReference type="PROSITE" id="PS50893">
    <property type="entry name" value="ABC_TRANSPORTER_2"/>
    <property type="match status" value="1"/>
</dbReference>
<keyword evidence="3 5" id="KW-0067">ATP-binding</keyword>
<accession>A0ABN2TSI2</accession>
<evidence type="ECO:0000313" key="6">
    <source>
        <dbReference type="Proteomes" id="UP001501285"/>
    </source>
</evidence>
<evidence type="ECO:0000259" key="4">
    <source>
        <dbReference type="PROSITE" id="PS50893"/>
    </source>
</evidence>